<dbReference type="EMBL" id="LT629701">
    <property type="protein sequence ID" value="SDM55678.1"/>
    <property type="molecule type" value="Genomic_DNA"/>
</dbReference>
<protein>
    <submittedName>
        <fullName evidence="1">Uncharacterized protein</fullName>
    </submittedName>
</protein>
<name>A0A1G9U717_ALLAB</name>
<evidence type="ECO:0000313" key="1">
    <source>
        <dbReference type="EMBL" id="SDM55678.1"/>
    </source>
</evidence>
<dbReference type="STRING" id="211114.SAMN04489726_2226"/>
<proteinExistence type="predicted"/>
<evidence type="ECO:0000313" key="2">
    <source>
        <dbReference type="Proteomes" id="UP000183376"/>
    </source>
</evidence>
<sequence>MGDDLAWADASPGEGQVLDEIFCLTFVRGVDAAEALRRMGGMPDTVATRTSSDHWKLHNFDDGYPETALALPLGTWTVVFEPSGFNGSSLTPVVSRGTEVVSVLRHDYATPSFDYAVDGELITTFDPTFPAHRYGADPDRLLPRMLDVGFGITEDEEDDGFDNFDGAFGRSLRLIEQVTGVLPAFEALTGPLTSAYLEPWFTEAHRRPAGRPGHDGPVDALAEVRRLSSLHGLSDTPGLADALAAVERGEQVTATPDSPLGRHVRTWLTDSRRASWSLNDHSARHRINETERRRAFELGWLTVALGAAIRPDLVR</sequence>
<accession>A0A1G9U717</accession>
<dbReference type="Proteomes" id="UP000183376">
    <property type="component" value="Chromosome I"/>
</dbReference>
<dbReference type="OrthoDB" id="4198010at2"/>
<dbReference type="Pfam" id="PF20062">
    <property type="entry name" value="DUF6461"/>
    <property type="match status" value="1"/>
</dbReference>
<dbReference type="eggNOG" id="ENOG5030XGU">
    <property type="taxonomic scope" value="Bacteria"/>
</dbReference>
<dbReference type="InterPro" id="IPR045592">
    <property type="entry name" value="DUF6461"/>
</dbReference>
<keyword evidence="2" id="KW-1185">Reference proteome</keyword>
<organism evidence="1 2">
    <name type="scientific">Allokutzneria albata</name>
    <name type="common">Kibdelosporangium albatum</name>
    <dbReference type="NCBI Taxonomy" id="211114"/>
    <lineage>
        <taxon>Bacteria</taxon>
        <taxon>Bacillati</taxon>
        <taxon>Actinomycetota</taxon>
        <taxon>Actinomycetes</taxon>
        <taxon>Pseudonocardiales</taxon>
        <taxon>Pseudonocardiaceae</taxon>
        <taxon>Allokutzneria</taxon>
    </lineage>
</organism>
<dbReference type="RefSeq" id="WP_030432708.1">
    <property type="nucleotide sequence ID" value="NZ_JOEF01000031.1"/>
</dbReference>
<dbReference type="AlphaFoldDB" id="A0A1G9U717"/>
<gene>
    <name evidence="1" type="ORF">SAMN04489726_2226</name>
</gene>
<reference evidence="1 2" key="1">
    <citation type="submission" date="2016-10" db="EMBL/GenBank/DDBJ databases">
        <authorList>
            <person name="de Groot N.N."/>
        </authorList>
    </citation>
    <scope>NUCLEOTIDE SEQUENCE [LARGE SCALE GENOMIC DNA]</scope>
    <source>
        <strain evidence="1 2">DSM 44149</strain>
    </source>
</reference>